<dbReference type="STRING" id="74557.A0A1W0AAZ2"/>
<dbReference type="Proteomes" id="UP000243217">
    <property type="component" value="Unassembled WGS sequence"/>
</dbReference>
<accession>A0A1W0AAZ2</accession>
<dbReference type="Gene3D" id="1.20.58.400">
    <property type="entry name" value="t-snare proteins"/>
    <property type="match status" value="1"/>
</dbReference>
<keyword evidence="6" id="KW-1133">Transmembrane helix</keyword>
<sequence length="192" mass="22143">MTTIFNGYDDEYKSLVHSISTKIDEVPSYRDALEKQNAIVEADNMIKEAMQLIQQMDLEVRSLNAAMKRELSKKIKQYRDNMKLHTENLNQIHENEEKDKLFDSAQARERMQAATQKLEHTSTRITAAQRAVLEIEETAMGIQEELSRNHETIKATHNKVNCVNDITKAAEGIVDQMITRNKRRNFFGIFGA</sequence>
<dbReference type="Pfam" id="PF12352">
    <property type="entry name" value="V-SNARE_C"/>
    <property type="match status" value="1"/>
</dbReference>
<dbReference type="InterPro" id="IPR038407">
    <property type="entry name" value="v-SNARE_N_sf"/>
</dbReference>
<feature type="domain" description="Vesicle transport v-SNARE N-terminal" evidence="10">
    <location>
        <begin position="1"/>
        <end position="91"/>
    </location>
</feature>
<dbReference type="GO" id="GO:0005484">
    <property type="term" value="F:SNAP receptor activity"/>
    <property type="evidence" value="ECO:0007669"/>
    <property type="project" value="TreeGrafter"/>
</dbReference>
<dbReference type="GO" id="GO:0005789">
    <property type="term" value="C:endoplasmic reticulum membrane"/>
    <property type="evidence" value="ECO:0007669"/>
    <property type="project" value="TreeGrafter"/>
</dbReference>
<keyword evidence="8" id="KW-0472">Membrane</keyword>
<comment type="subcellular location">
    <subcellularLocation>
        <location evidence="1">Membrane</location>
        <topology evidence="1">Single-pass type IV membrane protein</topology>
    </subcellularLocation>
</comment>
<dbReference type="GO" id="GO:0005794">
    <property type="term" value="C:Golgi apparatus"/>
    <property type="evidence" value="ECO:0007669"/>
    <property type="project" value="TreeGrafter"/>
</dbReference>
<keyword evidence="7 9" id="KW-0175">Coiled coil</keyword>
<keyword evidence="12" id="KW-1185">Reference proteome</keyword>
<dbReference type="PANTHER" id="PTHR21230:SF84">
    <property type="entry name" value="VESICLE TRANSPORT V-SNARE N-TERMINAL DOMAIN-CONTAINING PROTEIN"/>
    <property type="match status" value="1"/>
</dbReference>
<evidence type="ECO:0000256" key="6">
    <source>
        <dbReference type="ARBA" id="ARBA00022989"/>
    </source>
</evidence>
<evidence type="ECO:0000256" key="1">
    <source>
        <dbReference type="ARBA" id="ARBA00004211"/>
    </source>
</evidence>
<evidence type="ECO:0000256" key="9">
    <source>
        <dbReference type="SAM" id="Coils"/>
    </source>
</evidence>
<gene>
    <name evidence="11" type="ORF">THRCLA_20156</name>
</gene>
<evidence type="ECO:0000256" key="5">
    <source>
        <dbReference type="ARBA" id="ARBA00022927"/>
    </source>
</evidence>
<evidence type="ECO:0000313" key="11">
    <source>
        <dbReference type="EMBL" id="OQS07452.1"/>
    </source>
</evidence>
<keyword evidence="3" id="KW-0813">Transport</keyword>
<name>A0A1W0AAZ2_9STRA</name>
<proteinExistence type="inferred from homology"/>
<evidence type="ECO:0000256" key="7">
    <source>
        <dbReference type="ARBA" id="ARBA00023054"/>
    </source>
</evidence>
<dbReference type="InterPro" id="IPR010989">
    <property type="entry name" value="SNARE"/>
</dbReference>
<dbReference type="AlphaFoldDB" id="A0A1W0AAZ2"/>
<evidence type="ECO:0000256" key="4">
    <source>
        <dbReference type="ARBA" id="ARBA00022692"/>
    </source>
</evidence>
<organism evidence="11 12">
    <name type="scientific">Thraustotheca clavata</name>
    <dbReference type="NCBI Taxonomy" id="74557"/>
    <lineage>
        <taxon>Eukaryota</taxon>
        <taxon>Sar</taxon>
        <taxon>Stramenopiles</taxon>
        <taxon>Oomycota</taxon>
        <taxon>Saprolegniomycetes</taxon>
        <taxon>Saprolegniales</taxon>
        <taxon>Achlyaceae</taxon>
        <taxon>Thraustotheca</taxon>
    </lineage>
</organism>
<dbReference type="GO" id="GO:0012507">
    <property type="term" value="C:ER to Golgi transport vesicle membrane"/>
    <property type="evidence" value="ECO:0007669"/>
    <property type="project" value="TreeGrafter"/>
</dbReference>
<evidence type="ECO:0000313" key="12">
    <source>
        <dbReference type="Proteomes" id="UP000243217"/>
    </source>
</evidence>
<evidence type="ECO:0000256" key="2">
    <source>
        <dbReference type="ARBA" id="ARBA00006108"/>
    </source>
</evidence>
<dbReference type="InterPro" id="IPR007705">
    <property type="entry name" value="Vesicle_trsprt_v-SNARE_N"/>
</dbReference>
<dbReference type="GO" id="GO:0031902">
    <property type="term" value="C:late endosome membrane"/>
    <property type="evidence" value="ECO:0007669"/>
    <property type="project" value="TreeGrafter"/>
</dbReference>
<evidence type="ECO:0000259" key="10">
    <source>
        <dbReference type="Pfam" id="PF05008"/>
    </source>
</evidence>
<dbReference type="GO" id="GO:0000149">
    <property type="term" value="F:SNARE binding"/>
    <property type="evidence" value="ECO:0007669"/>
    <property type="project" value="TreeGrafter"/>
</dbReference>
<comment type="similarity">
    <text evidence="2">Belongs to the VTI1 family.</text>
</comment>
<evidence type="ECO:0000256" key="8">
    <source>
        <dbReference type="ARBA" id="ARBA00023136"/>
    </source>
</evidence>
<dbReference type="SUPFAM" id="SSF47661">
    <property type="entry name" value="t-snare proteins"/>
    <property type="match status" value="1"/>
</dbReference>
<dbReference type="OrthoDB" id="430637at2759"/>
<dbReference type="GO" id="GO:0031201">
    <property type="term" value="C:SNARE complex"/>
    <property type="evidence" value="ECO:0007669"/>
    <property type="project" value="TreeGrafter"/>
</dbReference>
<feature type="coiled-coil region" evidence="9">
    <location>
        <begin position="39"/>
        <end position="124"/>
    </location>
</feature>
<protein>
    <recommendedName>
        <fullName evidence="10">Vesicle transport v-SNARE N-terminal domain-containing protein</fullName>
    </recommendedName>
</protein>
<dbReference type="Pfam" id="PF05008">
    <property type="entry name" value="V-SNARE"/>
    <property type="match status" value="1"/>
</dbReference>
<reference evidence="11 12" key="1">
    <citation type="journal article" date="2014" name="Genome Biol. Evol.">
        <title>The secreted proteins of Achlya hypogyna and Thraustotheca clavata identify the ancestral oomycete secretome and reveal gene acquisitions by horizontal gene transfer.</title>
        <authorList>
            <person name="Misner I."/>
            <person name="Blouin N."/>
            <person name="Leonard G."/>
            <person name="Richards T.A."/>
            <person name="Lane C.E."/>
        </authorList>
    </citation>
    <scope>NUCLEOTIDE SEQUENCE [LARGE SCALE GENOMIC DNA]</scope>
    <source>
        <strain evidence="11 12">ATCC 34112</strain>
    </source>
</reference>
<evidence type="ECO:0000256" key="3">
    <source>
        <dbReference type="ARBA" id="ARBA00022448"/>
    </source>
</evidence>
<keyword evidence="5" id="KW-0653">Protein transport</keyword>
<dbReference type="Gene3D" id="1.20.5.110">
    <property type="match status" value="1"/>
</dbReference>
<keyword evidence="4" id="KW-0812">Transmembrane</keyword>
<dbReference type="EMBL" id="JNBS01000238">
    <property type="protein sequence ID" value="OQS07452.1"/>
    <property type="molecule type" value="Genomic_DNA"/>
</dbReference>
<dbReference type="GO" id="GO:0006886">
    <property type="term" value="P:intracellular protein transport"/>
    <property type="evidence" value="ECO:0007669"/>
    <property type="project" value="InterPro"/>
</dbReference>
<comment type="caution">
    <text evidence="11">The sequence shown here is derived from an EMBL/GenBank/DDBJ whole genome shotgun (WGS) entry which is preliminary data.</text>
</comment>
<dbReference type="GO" id="GO:0006906">
    <property type="term" value="P:vesicle fusion"/>
    <property type="evidence" value="ECO:0007669"/>
    <property type="project" value="TreeGrafter"/>
</dbReference>
<dbReference type="PANTHER" id="PTHR21230">
    <property type="entry name" value="VESICLE TRANSPORT V-SNARE PROTEIN VTI1-RELATED"/>
    <property type="match status" value="1"/>
</dbReference>